<proteinExistence type="predicted"/>
<evidence type="ECO:0000313" key="3">
    <source>
        <dbReference type="Proteomes" id="UP000001366"/>
    </source>
</evidence>
<dbReference type="Proteomes" id="UP000001366">
    <property type="component" value="Chromosome"/>
</dbReference>
<dbReference type="eggNOG" id="ENOG50309MK">
    <property type="taxonomic scope" value="Bacteria"/>
</dbReference>
<organism evidence="2 3">
    <name type="scientific">Persephonella marina (strain DSM 14350 / EX-H1)</name>
    <dbReference type="NCBI Taxonomy" id="123214"/>
    <lineage>
        <taxon>Bacteria</taxon>
        <taxon>Pseudomonadati</taxon>
        <taxon>Aquificota</taxon>
        <taxon>Aquificia</taxon>
        <taxon>Aquificales</taxon>
        <taxon>Hydrogenothermaceae</taxon>
        <taxon>Persephonella</taxon>
    </lineage>
</organism>
<dbReference type="Pfam" id="PF06527">
    <property type="entry name" value="TniQ"/>
    <property type="match status" value="1"/>
</dbReference>
<dbReference type="PaxDb" id="123214-PERMA_1312"/>
<gene>
    <name evidence="2" type="ordered locus">PERMA_1312</name>
</gene>
<accession>C0QQY7</accession>
<dbReference type="RefSeq" id="WP_012676817.1">
    <property type="nucleotide sequence ID" value="NC_012440.1"/>
</dbReference>
<sequence length="389" mass="46884">MGDYFKSQSSYSNTFKHKNSKFPIRLKPLKNELLSSWLLREAYAHYMNPPAFISLYFYNFDRHIFHRDIDLVGINENFIKQLVSKTYYKKEDFLGMTLKSYEGYLFINLNKSNRNLFILQPRFRKGRAIKKAIRFCPLCLKESKEQYLKKYWRLSFSTICLKHKCFLYDNCPECGEVFSPNKRKYDIKEYHCHKCGFSFSQSPIKYVSKLSSGFKNIQKINEILESGVFIFEGKPILSIFFFPILKQVLRFLYFYNFRTIELLNEESHLLNIQLPEEKNKKKRFLEDLSIKEHYILFTVAMEIFKSKDSFEKYIKDNKIGFPFLNRGIEYIPFWYDELIKQFSNKHYFPTDEEIKSAVKYLKKKGIKPSYKKLSKMFDCYLDKRRTVEL</sequence>
<reference evidence="2 3" key="1">
    <citation type="journal article" date="2009" name="J. Bacteriol.">
        <title>Complete and draft genome sequences of six members of the Aquificales.</title>
        <authorList>
            <person name="Reysenbach A.L."/>
            <person name="Hamamura N."/>
            <person name="Podar M."/>
            <person name="Griffiths E."/>
            <person name="Ferreira S."/>
            <person name="Hochstein R."/>
            <person name="Heidelberg J."/>
            <person name="Johnson J."/>
            <person name="Mead D."/>
            <person name="Pohorille A."/>
            <person name="Sarmiento M."/>
            <person name="Schweighofer K."/>
            <person name="Seshadri R."/>
            <person name="Voytek M.A."/>
        </authorList>
    </citation>
    <scope>NUCLEOTIDE SEQUENCE [LARGE SCALE GENOMIC DNA]</scope>
    <source>
        <strain evidence="3">DSM 14350 / EX-H1</strain>
    </source>
</reference>
<dbReference type="AlphaFoldDB" id="C0QQY7"/>
<dbReference type="KEGG" id="pmx:PERMA_1312"/>
<feature type="domain" description="TniQ" evidence="1">
    <location>
        <begin position="23"/>
        <end position="167"/>
    </location>
</feature>
<protein>
    <recommendedName>
        <fullName evidence="1">TniQ domain-containing protein</fullName>
    </recommendedName>
</protein>
<dbReference type="STRING" id="123214.PERMA_1312"/>
<dbReference type="CDD" id="cd00065">
    <property type="entry name" value="FYVE_like_SF"/>
    <property type="match status" value="1"/>
</dbReference>
<dbReference type="InterPro" id="IPR009492">
    <property type="entry name" value="TniQ"/>
</dbReference>
<name>C0QQY7_PERMH</name>
<evidence type="ECO:0000259" key="1">
    <source>
        <dbReference type="Pfam" id="PF06527"/>
    </source>
</evidence>
<dbReference type="EMBL" id="CP001230">
    <property type="protein sequence ID" value="ACO04580.1"/>
    <property type="molecule type" value="Genomic_DNA"/>
</dbReference>
<keyword evidence="3" id="KW-1185">Reference proteome</keyword>
<evidence type="ECO:0000313" key="2">
    <source>
        <dbReference type="EMBL" id="ACO04580.1"/>
    </source>
</evidence>
<dbReference type="HOGENOM" id="CLU_059693_0_0_0"/>